<protein>
    <submittedName>
        <fullName evidence="5">Glycosyltransferase family 2 protein</fullName>
    </submittedName>
</protein>
<keyword evidence="2" id="KW-0328">Glycosyltransferase</keyword>
<evidence type="ECO:0000256" key="3">
    <source>
        <dbReference type="ARBA" id="ARBA00022679"/>
    </source>
</evidence>
<dbReference type="SUPFAM" id="SSF53448">
    <property type="entry name" value="Nucleotide-diphospho-sugar transferases"/>
    <property type="match status" value="1"/>
</dbReference>
<evidence type="ECO:0000259" key="4">
    <source>
        <dbReference type="Pfam" id="PF00535"/>
    </source>
</evidence>
<comment type="caution">
    <text evidence="5">The sequence shown here is derived from an EMBL/GenBank/DDBJ whole genome shotgun (WGS) entry which is preliminary data.</text>
</comment>
<accession>A0ABR8VB92</accession>
<dbReference type="InterPro" id="IPR001173">
    <property type="entry name" value="Glyco_trans_2-like"/>
</dbReference>
<evidence type="ECO:0000256" key="1">
    <source>
        <dbReference type="ARBA" id="ARBA00006739"/>
    </source>
</evidence>
<reference evidence="5 6" key="1">
    <citation type="submission" date="2020-08" db="EMBL/GenBank/DDBJ databases">
        <title>A Genomic Blueprint of the Chicken Gut Microbiome.</title>
        <authorList>
            <person name="Gilroy R."/>
            <person name="Ravi A."/>
            <person name="Getino M."/>
            <person name="Pursley I."/>
            <person name="Horton D.L."/>
            <person name="Alikhan N.-F."/>
            <person name="Baker D."/>
            <person name="Gharbi K."/>
            <person name="Hall N."/>
            <person name="Watson M."/>
            <person name="Adriaenssens E.M."/>
            <person name="Foster-Nyarko E."/>
            <person name="Jarju S."/>
            <person name="Secka A."/>
            <person name="Antonio M."/>
            <person name="Oren A."/>
            <person name="Chaudhuri R."/>
            <person name="La Ragione R.M."/>
            <person name="Hildebrand F."/>
            <person name="Pallen M.J."/>
        </authorList>
    </citation>
    <scope>NUCLEOTIDE SEQUENCE [LARGE SCALE GENOMIC DNA]</scope>
    <source>
        <strain evidence="5 6">Sa1YUN3</strain>
    </source>
</reference>
<dbReference type="Proteomes" id="UP000616346">
    <property type="component" value="Unassembled WGS sequence"/>
</dbReference>
<dbReference type="RefSeq" id="WP_178257670.1">
    <property type="nucleotide sequence ID" value="NZ_JACSPQ010000005.1"/>
</dbReference>
<dbReference type="InterPro" id="IPR029044">
    <property type="entry name" value="Nucleotide-diphossugar_trans"/>
</dbReference>
<keyword evidence="6" id="KW-1185">Reference proteome</keyword>
<keyword evidence="3" id="KW-0808">Transferase</keyword>
<evidence type="ECO:0000313" key="6">
    <source>
        <dbReference type="Proteomes" id="UP000616346"/>
    </source>
</evidence>
<name>A0ABR8VB92_9BACT</name>
<proteinExistence type="inferred from homology"/>
<dbReference type="Pfam" id="PF00535">
    <property type="entry name" value="Glycos_transf_2"/>
    <property type="match status" value="1"/>
</dbReference>
<dbReference type="EMBL" id="JACSPQ010000005">
    <property type="protein sequence ID" value="MBD8002049.1"/>
    <property type="molecule type" value="Genomic_DNA"/>
</dbReference>
<dbReference type="PANTHER" id="PTHR43179:SF12">
    <property type="entry name" value="GALACTOFURANOSYLTRANSFERASE GLFT2"/>
    <property type="match status" value="1"/>
</dbReference>
<sequence length="340" mass="39055">MKKVSVVILNWNGADMLRRFLPSVLACSQAEGVEVCVADNGSTDDSCEIIKWEFPDVRLIRLAENYGFAEGYNKALKQVEAEYVVLLNSDVEVTPDWLTPMVDYMDTHPDVAACQPKILSYHERNSFEYAGAAGGFIDCYGYPFCRGRIFESVEEDRGQYDKVVSVFWATGAALLIRLKVYQEVGGLDGRFFAHMEEIDLCWRLRSRGHNVVCLPSSSVYHVGGATLKKDNPHKTFLNFRNNLLMLYKNLPEKELRRVMCVRACLDYVAAAFFFLKADFHNAHAVIEARKEYLRLRPQFVDDRRKNLASTQLTDIPERFRFSILWQAKVRGRKVFTALFR</sequence>
<evidence type="ECO:0000256" key="2">
    <source>
        <dbReference type="ARBA" id="ARBA00022676"/>
    </source>
</evidence>
<comment type="similarity">
    <text evidence="1">Belongs to the glycosyltransferase 2 family.</text>
</comment>
<organism evidence="5 6">
    <name type="scientific">Phocaeicola faecium</name>
    <dbReference type="NCBI Taxonomy" id="2762213"/>
    <lineage>
        <taxon>Bacteria</taxon>
        <taxon>Pseudomonadati</taxon>
        <taxon>Bacteroidota</taxon>
        <taxon>Bacteroidia</taxon>
        <taxon>Bacteroidales</taxon>
        <taxon>Bacteroidaceae</taxon>
        <taxon>Phocaeicola</taxon>
    </lineage>
</organism>
<evidence type="ECO:0000313" key="5">
    <source>
        <dbReference type="EMBL" id="MBD8002049.1"/>
    </source>
</evidence>
<gene>
    <name evidence="5" type="ORF">H9626_07465</name>
</gene>
<dbReference type="PANTHER" id="PTHR43179">
    <property type="entry name" value="RHAMNOSYLTRANSFERASE WBBL"/>
    <property type="match status" value="1"/>
</dbReference>
<feature type="domain" description="Glycosyltransferase 2-like" evidence="4">
    <location>
        <begin position="5"/>
        <end position="128"/>
    </location>
</feature>
<dbReference type="Gene3D" id="3.90.550.10">
    <property type="entry name" value="Spore Coat Polysaccharide Biosynthesis Protein SpsA, Chain A"/>
    <property type="match status" value="1"/>
</dbReference>
<dbReference type="CDD" id="cd04186">
    <property type="entry name" value="GT_2_like_c"/>
    <property type="match status" value="1"/>
</dbReference>